<keyword evidence="1" id="KW-0677">Repeat</keyword>
<dbReference type="InterPro" id="IPR056884">
    <property type="entry name" value="NPHP3-like_N"/>
</dbReference>
<gene>
    <name evidence="6" type="ORF">TWF694_011431</name>
</gene>
<dbReference type="InterPro" id="IPR043136">
    <property type="entry name" value="B30.2/SPRY_sf"/>
</dbReference>
<evidence type="ECO:0000259" key="5">
    <source>
        <dbReference type="PROSITE" id="PS50188"/>
    </source>
</evidence>
<reference evidence="6 7" key="1">
    <citation type="submission" date="2019-10" db="EMBL/GenBank/DDBJ databases">
        <authorList>
            <person name="Palmer J.M."/>
        </authorList>
    </citation>
    <scope>NUCLEOTIDE SEQUENCE [LARGE SCALE GENOMIC DNA]</scope>
    <source>
        <strain evidence="6 7">TWF694</strain>
    </source>
</reference>
<evidence type="ECO:0000256" key="3">
    <source>
        <dbReference type="PROSITE-ProRule" id="PRU00023"/>
    </source>
</evidence>
<dbReference type="Pfam" id="PF00622">
    <property type="entry name" value="SPRY"/>
    <property type="match status" value="1"/>
</dbReference>
<organism evidence="6 7">
    <name type="scientific">Orbilia ellipsospora</name>
    <dbReference type="NCBI Taxonomy" id="2528407"/>
    <lineage>
        <taxon>Eukaryota</taxon>
        <taxon>Fungi</taxon>
        <taxon>Dikarya</taxon>
        <taxon>Ascomycota</taxon>
        <taxon>Pezizomycotina</taxon>
        <taxon>Orbiliomycetes</taxon>
        <taxon>Orbiliales</taxon>
        <taxon>Orbiliaceae</taxon>
        <taxon>Orbilia</taxon>
    </lineage>
</organism>
<evidence type="ECO:0000256" key="1">
    <source>
        <dbReference type="ARBA" id="ARBA00022737"/>
    </source>
</evidence>
<dbReference type="SUPFAM" id="SSF48403">
    <property type="entry name" value="Ankyrin repeat"/>
    <property type="match status" value="3"/>
</dbReference>
<feature type="compositionally biased region" description="Polar residues" evidence="4">
    <location>
        <begin position="894"/>
        <end position="906"/>
    </location>
</feature>
<dbReference type="SMART" id="SM00449">
    <property type="entry name" value="SPRY"/>
    <property type="match status" value="1"/>
</dbReference>
<sequence>MDETEKNGKKLAVDPSPCWVRGKEMFLVSLMEAKRPPSKVEIEEFMNDNAHLDGAVDNCKTLQNRAEGLYNKTAGGKFVRKLLSTLTIIKQVADPFLEFAPESVSLAWFAIASLIQIGAADIENCEIIFGACNNIAAILLTCRLYERRYQESPSEDVNSGVGSVEVEQKIIQSIPEIIASILDFSWHVRLTFKKNKFVRALKETFSPKLKEKIAVIEAGYAHIREIANDAFQERIMDMMEGLFAPEYTRSRILLIVTFERVAILSRNLDLKQDREELRTIFFPALDDIRSKLNDISEITASLEISKLREDFQLKRAQLRPSSTHLQQFQATFDPVSRHSDSICQWLFCDPHYKTWELNDNLQKGESSSNEISGSQISTDPSQHAVPNMFFLQARPGFGKSVAVASVIRRLSRDPDSIVCYFFFKQGDDTTQSSLCALTSLATQLFDDRHAKTKEELLKLTATLDQINTSASDPGKEGVTANSLLTSEMLRETIRGFRKAFTRNIYLLVDAIDECSDHEAEGLVPYLTELAESGFFKVMISSRDNRELETFFRDSDDRAEEGQGQKEAEGLESLVDKPPGCVLARRAVILNITEERSSTDMEMFLGSALERILVHRSVRSQSAREKETARMIESIKEKANGMFTYAAMVIANLEQPSKMTLVQKLKNLPKGMDALYRQKLDNLTIEEKKLVTEALRIVVFGCGNITTIEIAEHFKGTYNASTDSELDPLAAEDQRESGVEGEGSPSQTTDETSEAEYDAMSDPEIVETVYHLTKCGRDFFKFSNNQRDIDVIHKTVRDWVRSEAEKLSKWHETRQNFIPRITVDEKGGASMTVPIPPVGLIRGGDDLVELQSERDSHLDITIALLTSLSSSKFVNRYLEYSSSGDTEPTKELGLGNTSVDGTPTETTIKSSPGFSLAAYEKPKKNFRYEVRHLVEHLRQLEKIWPKEDRQGAKWILFWDLFRKFICQERFGPWASQWIQYNGNFSAEWSRTASISWKPIHLASEEGLTMVMEFLLIDEKANPNDPSHEGIPPIIMSSKYPAIVKLLVESTADVAMRYGEGDDEESILLGLAFQAIMEKNKPNYSKFVETCQIVANNYPDSGPDSALDDCLGFAALWDALEIFNILIARPSINIHVLAEDGSTLLHQVNSHIDADCPLEIPRAMNKALLDAGADPNAQDDASAAPLTSAVQFQDKDSVELLLQHGADVNDDDINGISALHIAASPGHSGSRSRGAETAESIVRLLLMYDADLDKTDKDGYSALFLAAGSGFEKVFVLLAREHEKKHGDDPSFLLGKFGKSEETYLHAAASNDIDGLAITKYLIRRLTPEQLQGILHDTDSYGETALHRAATAGNSDVIRVLLELGADITARSNKKTILDRAFTHWTASKSSVKSLSKTQVRLQNNLKETLLFLLKSAPQLAAEGKTNLCQAIHIYDEELISELVKCGDDIERVDRYGWTPFEHAYACRRLDTIRRLPGFSAWQDSNRKPCETKVPNRMRVKLKPNIFVLSDDGLCFETTAELIKSSKSDKSCLQIQANYPAAAHLPMFYWEVSMLELTEDDFYIGFMGNYTENMYPPGDSSADGTTFGFRAGGEIYPSKDGGFDFYDPGESWVTRQGYIKYRGGDTIGCGYSMEAGRIFYTLNGKFLGIAFENVRGRLHPTIGATVECKGKVNFGNEPFMFEI</sequence>
<dbReference type="InterPro" id="IPR027417">
    <property type="entry name" value="P-loop_NTPase"/>
</dbReference>
<dbReference type="InterPro" id="IPR036770">
    <property type="entry name" value="Ankyrin_rpt-contain_sf"/>
</dbReference>
<dbReference type="GO" id="GO:0005737">
    <property type="term" value="C:cytoplasm"/>
    <property type="evidence" value="ECO:0007669"/>
    <property type="project" value="TreeGrafter"/>
</dbReference>
<evidence type="ECO:0000256" key="2">
    <source>
        <dbReference type="ARBA" id="ARBA00023043"/>
    </source>
</evidence>
<dbReference type="SMART" id="SM00248">
    <property type="entry name" value="ANK"/>
    <property type="match status" value="11"/>
</dbReference>
<feature type="repeat" description="ANK" evidence="3">
    <location>
        <begin position="1339"/>
        <end position="1371"/>
    </location>
</feature>
<dbReference type="Gene3D" id="2.60.120.920">
    <property type="match status" value="1"/>
</dbReference>
<accession>A0AAV9X598</accession>
<dbReference type="Pfam" id="PF12796">
    <property type="entry name" value="Ank_2"/>
    <property type="match status" value="2"/>
</dbReference>
<feature type="repeat" description="ANK" evidence="3">
    <location>
        <begin position="1212"/>
        <end position="1255"/>
    </location>
</feature>
<dbReference type="InterPro" id="IPR003877">
    <property type="entry name" value="SPRY_dom"/>
</dbReference>
<dbReference type="InterPro" id="IPR001870">
    <property type="entry name" value="B30.2/SPRY"/>
</dbReference>
<proteinExistence type="predicted"/>
<dbReference type="PANTHER" id="PTHR24198:SF165">
    <property type="entry name" value="ANKYRIN REPEAT-CONTAINING PROTEIN-RELATED"/>
    <property type="match status" value="1"/>
</dbReference>
<feature type="compositionally biased region" description="Basic and acidic residues" evidence="4">
    <location>
        <begin position="550"/>
        <end position="568"/>
    </location>
</feature>
<comment type="caution">
    <text evidence="6">The sequence shown here is derived from an EMBL/GenBank/DDBJ whole genome shotgun (WGS) entry which is preliminary data.</text>
</comment>
<dbReference type="PROSITE" id="PS50088">
    <property type="entry name" value="ANK_REPEAT"/>
    <property type="match status" value="3"/>
</dbReference>
<dbReference type="PANTHER" id="PTHR24198">
    <property type="entry name" value="ANKYRIN REPEAT AND PROTEIN KINASE DOMAIN-CONTAINING PROTEIN"/>
    <property type="match status" value="1"/>
</dbReference>
<feature type="region of interest" description="Disordered" evidence="4">
    <location>
        <begin position="550"/>
        <end position="570"/>
    </location>
</feature>
<dbReference type="Gene3D" id="3.40.50.300">
    <property type="entry name" value="P-loop containing nucleotide triphosphate hydrolases"/>
    <property type="match status" value="1"/>
</dbReference>
<dbReference type="EMBL" id="JAVHJO010000009">
    <property type="protein sequence ID" value="KAK6537235.1"/>
    <property type="molecule type" value="Genomic_DNA"/>
</dbReference>
<name>A0AAV9X598_9PEZI</name>
<feature type="domain" description="B30.2/SPRY" evidence="5">
    <location>
        <begin position="1474"/>
        <end position="1677"/>
    </location>
</feature>
<evidence type="ECO:0000256" key="4">
    <source>
        <dbReference type="SAM" id="MobiDB-lite"/>
    </source>
</evidence>
<evidence type="ECO:0000313" key="7">
    <source>
        <dbReference type="Proteomes" id="UP001365542"/>
    </source>
</evidence>
<keyword evidence="7" id="KW-1185">Reference proteome</keyword>
<feature type="compositionally biased region" description="Acidic residues" evidence="4">
    <location>
        <begin position="750"/>
        <end position="759"/>
    </location>
</feature>
<feature type="region of interest" description="Disordered" evidence="4">
    <location>
        <begin position="882"/>
        <end position="906"/>
    </location>
</feature>
<dbReference type="Proteomes" id="UP001365542">
    <property type="component" value="Unassembled WGS sequence"/>
</dbReference>
<dbReference type="SUPFAM" id="SSF49899">
    <property type="entry name" value="Concanavalin A-like lectins/glucanases"/>
    <property type="match status" value="1"/>
</dbReference>
<dbReference type="InterPro" id="IPR044736">
    <property type="entry name" value="Gid1/RanBPM/SPLA_SPRY"/>
</dbReference>
<dbReference type="PROSITE" id="PS50188">
    <property type="entry name" value="B302_SPRY"/>
    <property type="match status" value="1"/>
</dbReference>
<dbReference type="CDD" id="cd12885">
    <property type="entry name" value="SPRY_RanBP_like"/>
    <property type="match status" value="1"/>
</dbReference>
<dbReference type="InterPro" id="IPR002110">
    <property type="entry name" value="Ankyrin_rpt"/>
</dbReference>
<dbReference type="Pfam" id="PF24883">
    <property type="entry name" value="NPHP3_N"/>
    <property type="match status" value="1"/>
</dbReference>
<evidence type="ECO:0000313" key="6">
    <source>
        <dbReference type="EMBL" id="KAK6537235.1"/>
    </source>
</evidence>
<dbReference type="InterPro" id="IPR013320">
    <property type="entry name" value="ConA-like_dom_sf"/>
</dbReference>
<feature type="repeat" description="ANK" evidence="3">
    <location>
        <begin position="1179"/>
        <end position="1211"/>
    </location>
</feature>
<keyword evidence="2 3" id="KW-0040">ANK repeat</keyword>
<protein>
    <recommendedName>
        <fullName evidence="5">B30.2/SPRY domain-containing protein</fullName>
    </recommendedName>
</protein>
<dbReference type="PROSITE" id="PS50297">
    <property type="entry name" value="ANK_REP_REGION"/>
    <property type="match status" value="2"/>
</dbReference>
<feature type="region of interest" description="Disordered" evidence="4">
    <location>
        <begin position="729"/>
        <end position="759"/>
    </location>
</feature>
<dbReference type="Gene3D" id="1.25.40.20">
    <property type="entry name" value="Ankyrin repeat-containing domain"/>
    <property type="match status" value="3"/>
</dbReference>